<dbReference type="Gene3D" id="3.40.50.300">
    <property type="entry name" value="P-loop containing nucleotide triphosphate hydrolases"/>
    <property type="match status" value="1"/>
</dbReference>
<protein>
    <submittedName>
        <fullName evidence="4">ArsA-related P-loop ATPase</fullName>
    </submittedName>
</protein>
<dbReference type="EMBL" id="JBHSXX010000001">
    <property type="protein sequence ID" value="MFC6868501.1"/>
    <property type="molecule type" value="Genomic_DNA"/>
</dbReference>
<sequence length="254" mass="25482">MRIGIAGKGGVGKTTIAATLARLAARSGATTIAIDADSNPNLAAALGLNRVTSGHPLPVSVVSKRLGGPALTGSVDDVLAAHGTAGPDGVTLLSMGGPAHAGEGCLCSAHATVGAVLADLGATLDVVTVVDMEASPEQLSRGTVRNVDILLLVAEPYFRSLETVRRLAPLAAELSIARIGVIANKLRSTSEGDAMAEFCERHELTRLASVPYDDAVAAADLAGTPLLDATPDSPAAAAIGELATQLRTASTPQG</sequence>
<name>A0ABW2BZI1_9PSEU</name>
<evidence type="ECO:0000313" key="5">
    <source>
        <dbReference type="Proteomes" id="UP001596337"/>
    </source>
</evidence>
<evidence type="ECO:0000256" key="1">
    <source>
        <dbReference type="ARBA" id="ARBA00022741"/>
    </source>
</evidence>
<dbReference type="InterPro" id="IPR027417">
    <property type="entry name" value="P-loop_NTPase"/>
</dbReference>
<evidence type="ECO:0000313" key="4">
    <source>
        <dbReference type="EMBL" id="MFC6868501.1"/>
    </source>
</evidence>
<proteinExistence type="predicted"/>
<gene>
    <name evidence="4" type="ORF">ACFQGD_15270</name>
</gene>
<dbReference type="SUPFAM" id="SSF52540">
    <property type="entry name" value="P-loop containing nucleoside triphosphate hydrolases"/>
    <property type="match status" value="1"/>
</dbReference>
<keyword evidence="5" id="KW-1185">Reference proteome</keyword>
<evidence type="ECO:0000256" key="2">
    <source>
        <dbReference type="ARBA" id="ARBA00022840"/>
    </source>
</evidence>
<dbReference type="Proteomes" id="UP001596337">
    <property type="component" value="Unassembled WGS sequence"/>
</dbReference>
<keyword evidence="1" id="KW-0547">Nucleotide-binding</keyword>
<accession>A0ABW2BZI1</accession>
<dbReference type="RefSeq" id="WP_345392701.1">
    <property type="nucleotide sequence ID" value="NZ_BAABLA010000011.1"/>
</dbReference>
<dbReference type="InterPro" id="IPR014433">
    <property type="entry name" value="CooC"/>
</dbReference>
<organism evidence="4 5">
    <name type="scientific">Haloechinothrix salitolerans</name>
    <dbReference type="NCBI Taxonomy" id="926830"/>
    <lineage>
        <taxon>Bacteria</taxon>
        <taxon>Bacillati</taxon>
        <taxon>Actinomycetota</taxon>
        <taxon>Actinomycetes</taxon>
        <taxon>Pseudonocardiales</taxon>
        <taxon>Pseudonocardiaceae</taxon>
        <taxon>Haloechinothrix</taxon>
    </lineage>
</organism>
<keyword evidence="2" id="KW-0067">ATP-binding</keyword>
<dbReference type="InterPro" id="IPR002586">
    <property type="entry name" value="CobQ/CobB/MinD/ParA_Nub-bd_dom"/>
</dbReference>
<dbReference type="PANTHER" id="PTHR43384">
    <property type="entry name" value="SEPTUM SITE-DETERMINING PROTEIN MIND HOMOLOG, CHLOROPLASTIC-RELATED"/>
    <property type="match status" value="1"/>
</dbReference>
<dbReference type="InterPro" id="IPR050625">
    <property type="entry name" value="ParA/MinD_ATPase"/>
</dbReference>
<feature type="domain" description="CobQ/CobB/MinD/ParA nucleotide binding" evidence="3">
    <location>
        <begin position="6"/>
        <end position="225"/>
    </location>
</feature>
<dbReference type="PIRSF" id="PIRSF005647">
    <property type="entry name" value="CooC"/>
    <property type="match status" value="1"/>
</dbReference>
<dbReference type="Pfam" id="PF01656">
    <property type="entry name" value="CbiA"/>
    <property type="match status" value="1"/>
</dbReference>
<reference evidence="5" key="1">
    <citation type="journal article" date="2019" name="Int. J. Syst. Evol. Microbiol.">
        <title>The Global Catalogue of Microorganisms (GCM) 10K type strain sequencing project: providing services to taxonomists for standard genome sequencing and annotation.</title>
        <authorList>
            <consortium name="The Broad Institute Genomics Platform"/>
            <consortium name="The Broad Institute Genome Sequencing Center for Infectious Disease"/>
            <person name="Wu L."/>
            <person name="Ma J."/>
        </authorList>
    </citation>
    <scope>NUCLEOTIDE SEQUENCE [LARGE SCALE GENOMIC DNA]</scope>
    <source>
        <strain evidence="5">KCTC 32255</strain>
    </source>
</reference>
<dbReference type="PANTHER" id="PTHR43384:SF6">
    <property type="entry name" value="SEPTUM SITE-DETERMINING PROTEIN MIND HOMOLOG, CHLOROPLASTIC"/>
    <property type="match status" value="1"/>
</dbReference>
<evidence type="ECO:0000259" key="3">
    <source>
        <dbReference type="Pfam" id="PF01656"/>
    </source>
</evidence>
<comment type="caution">
    <text evidence="4">The sequence shown here is derived from an EMBL/GenBank/DDBJ whole genome shotgun (WGS) entry which is preliminary data.</text>
</comment>